<dbReference type="SUPFAM" id="SSF109993">
    <property type="entry name" value="VPS9 domain"/>
    <property type="match status" value="1"/>
</dbReference>
<dbReference type="Gene3D" id="1.10.246.120">
    <property type="match status" value="1"/>
</dbReference>
<accession>A0ABD0QKH7</accession>
<gene>
    <name evidence="2" type="ORF">M9458_018412</name>
</gene>
<feature type="non-terminal residue" evidence="2">
    <location>
        <position position="1"/>
    </location>
</feature>
<evidence type="ECO:0000259" key="1">
    <source>
        <dbReference type="Pfam" id="PF18151"/>
    </source>
</evidence>
<sequence length="70" mass="8062">FQGCTAADDKTAAVEDFLRYLYGAMAHDAIWQYASEEQLQDAQMAIERSVMNRIFKLAFYPNQDGDIHRD</sequence>
<protein>
    <recommendedName>
        <fullName evidence="1">RABX5 catalytic core helical domain-containing protein</fullName>
    </recommendedName>
</protein>
<dbReference type="InterPro" id="IPR041545">
    <property type="entry name" value="DUF5601"/>
</dbReference>
<organism evidence="2 3">
    <name type="scientific">Cirrhinus mrigala</name>
    <name type="common">Mrigala</name>
    <dbReference type="NCBI Taxonomy" id="683832"/>
    <lineage>
        <taxon>Eukaryota</taxon>
        <taxon>Metazoa</taxon>
        <taxon>Chordata</taxon>
        <taxon>Craniata</taxon>
        <taxon>Vertebrata</taxon>
        <taxon>Euteleostomi</taxon>
        <taxon>Actinopterygii</taxon>
        <taxon>Neopterygii</taxon>
        <taxon>Teleostei</taxon>
        <taxon>Ostariophysi</taxon>
        <taxon>Cypriniformes</taxon>
        <taxon>Cyprinidae</taxon>
        <taxon>Labeoninae</taxon>
        <taxon>Labeonini</taxon>
        <taxon>Cirrhinus</taxon>
    </lineage>
</organism>
<comment type="caution">
    <text evidence="2">The sequence shown here is derived from an EMBL/GenBank/DDBJ whole genome shotgun (WGS) entry which is preliminary data.</text>
</comment>
<dbReference type="AlphaFoldDB" id="A0ABD0QKH7"/>
<evidence type="ECO:0000313" key="3">
    <source>
        <dbReference type="Proteomes" id="UP001529510"/>
    </source>
</evidence>
<dbReference type="EMBL" id="JAMKFB020000008">
    <property type="protein sequence ID" value="KAL0186742.1"/>
    <property type="molecule type" value="Genomic_DNA"/>
</dbReference>
<dbReference type="InterPro" id="IPR037191">
    <property type="entry name" value="VPS9_dom_sf"/>
</dbReference>
<name>A0ABD0QKH7_CIRMR</name>
<evidence type="ECO:0000313" key="2">
    <source>
        <dbReference type="EMBL" id="KAL0186742.1"/>
    </source>
</evidence>
<keyword evidence="3" id="KW-1185">Reference proteome</keyword>
<reference evidence="2 3" key="1">
    <citation type="submission" date="2024-05" db="EMBL/GenBank/DDBJ databases">
        <title>Genome sequencing and assembly of Indian major carp, Cirrhinus mrigala (Hamilton, 1822).</title>
        <authorList>
            <person name="Mohindra V."/>
            <person name="Chowdhury L.M."/>
            <person name="Lal K."/>
            <person name="Jena J.K."/>
        </authorList>
    </citation>
    <scope>NUCLEOTIDE SEQUENCE [LARGE SCALE GENOMIC DNA]</scope>
    <source>
        <strain evidence="2">CM1030</strain>
        <tissue evidence="2">Blood</tissue>
    </source>
</reference>
<dbReference type="Proteomes" id="UP001529510">
    <property type="component" value="Unassembled WGS sequence"/>
</dbReference>
<proteinExistence type="predicted"/>
<dbReference type="Pfam" id="PF18151">
    <property type="entry name" value="DUF5601"/>
    <property type="match status" value="1"/>
</dbReference>
<feature type="domain" description="RABX5 catalytic core helical" evidence="1">
    <location>
        <begin position="3"/>
        <end position="55"/>
    </location>
</feature>
<feature type="non-terminal residue" evidence="2">
    <location>
        <position position="70"/>
    </location>
</feature>